<dbReference type="RefSeq" id="WP_184669604.1">
    <property type="nucleotide sequence ID" value="NZ_BAABAI010000038.1"/>
</dbReference>
<keyword evidence="1" id="KW-0732">Signal</keyword>
<evidence type="ECO:0000313" key="2">
    <source>
        <dbReference type="EMBL" id="MBB4965892.1"/>
    </source>
</evidence>
<keyword evidence="3" id="KW-1185">Reference proteome</keyword>
<evidence type="ECO:0000256" key="1">
    <source>
        <dbReference type="SAM" id="SignalP"/>
    </source>
</evidence>
<feature type="chain" id="PRO_5039612399" description="WG repeat protein" evidence="1">
    <location>
        <begin position="37"/>
        <end position="336"/>
    </location>
</feature>
<organism evidence="2 3">
    <name type="scientific">Saccharothrix violaceirubra</name>
    <dbReference type="NCBI Taxonomy" id="413306"/>
    <lineage>
        <taxon>Bacteria</taxon>
        <taxon>Bacillati</taxon>
        <taxon>Actinomycetota</taxon>
        <taxon>Actinomycetes</taxon>
        <taxon>Pseudonocardiales</taxon>
        <taxon>Pseudonocardiaceae</taxon>
        <taxon>Saccharothrix</taxon>
    </lineage>
</organism>
<reference evidence="2 3" key="1">
    <citation type="submission" date="2020-08" db="EMBL/GenBank/DDBJ databases">
        <title>Sequencing the genomes of 1000 actinobacteria strains.</title>
        <authorList>
            <person name="Klenk H.-P."/>
        </authorList>
    </citation>
    <scope>NUCLEOTIDE SEQUENCE [LARGE SCALE GENOMIC DNA]</scope>
    <source>
        <strain evidence="2 3">DSM 45084</strain>
    </source>
</reference>
<feature type="signal peptide" evidence="1">
    <location>
        <begin position="1"/>
        <end position="36"/>
    </location>
</feature>
<sequence>MATRHHRTLSAALATVAASGLLFVPVQSASADTAHAARVGVLEGTRLYVKEGSIFDPWVEQADGVRKFQLEGDRIGVLRTNGQLDVKAGDLGPGWHTVNTDSVTDFQLSGDRIAYTEGNDLYITEGDFGGEIVYQVDAPTRKFQLAGDRVVVLTPDGTLKAKEGDLGPGWAVLGTGVTDFEITDRRIVFAQGGRLYLREDLAYPNEPLYQTRDVVKFDADGNRIGWVDSKGVFRAIFGIPYFASAVTISESVTDFRLDGERIAYVEDGDLWAQEGSLWAASTVQETDIDGFDLDGDLLAVIKDGALLLKDGDLGPGWYVADDDSALAVDLLAASDD</sequence>
<name>A0A7W7T4H9_9PSEU</name>
<dbReference type="AlphaFoldDB" id="A0A7W7T4H9"/>
<comment type="caution">
    <text evidence="2">The sequence shown here is derived from an EMBL/GenBank/DDBJ whole genome shotgun (WGS) entry which is preliminary data.</text>
</comment>
<gene>
    <name evidence="2" type="ORF">F4559_003251</name>
</gene>
<protein>
    <recommendedName>
        <fullName evidence="4">WG repeat protein</fullName>
    </recommendedName>
</protein>
<evidence type="ECO:0008006" key="4">
    <source>
        <dbReference type="Google" id="ProtNLM"/>
    </source>
</evidence>
<evidence type="ECO:0000313" key="3">
    <source>
        <dbReference type="Proteomes" id="UP000542674"/>
    </source>
</evidence>
<accession>A0A7W7T4H9</accession>
<dbReference type="EMBL" id="JACHJS010000001">
    <property type="protein sequence ID" value="MBB4965892.1"/>
    <property type="molecule type" value="Genomic_DNA"/>
</dbReference>
<proteinExistence type="predicted"/>
<dbReference type="Proteomes" id="UP000542674">
    <property type="component" value="Unassembled WGS sequence"/>
</dbReference>